<name>A0ABQ3DUX7_9GAMM</name>
<feature type="region of interest" description="Disordered" evidence="1">
    <location>
        <begin position="1"/>
        <end position="25"/>
    </location>
</feature>
<keyword evidence="4" id="KW-1185">Reference proteome</keyword>
<reference evidence="4" key="1">
    <citation type="journal article" date="2019" name="Int. J. Syst. Evol. Microbiol.">
        <title>The Global Catalogue of Microorganisms (GCM) 10K type strain sequencing project: providing services to taxonomists for standard genome sequencing and annotation.</title>
        <authorList>
            <consortium name="The Broad Institute Genomics Platform"/>
            <consortium name="The Broad Institute Genome Sequencing Center for Infectious Disease"/>
            <person name="Wu L."/>
            <person name="Ma J."/>
        </authorList>
    </citation>
    <scope>NUCLEOTIDE SEQUENCE [LARGE SCALE GENOMIC DNA]</scope>
    <source>
        <strain evidence="4">KCTC 32998</strain>
    </source>
</reference>
<dbReference type="Gene3D" id="1.25.40.10">
    <property type="entry name" value="Tetratricopeptide repeat domain"/>
    <property type="match status" value="2"/>
</dbReference>
<dbReference type="Gene3D" id="3.40.30.10">
    <property type="entry name" value="Glutaredoxin"/>
    <property type="match status" value="1"/>
</dbReference>
<evidence type="ECO:0000259" key="2">
    <source>
        <dbReference type="PROSITE" id="PS51352"/>
    </source>
</evidence>
<organism evidence="3 4">
    <name type="scientific">Salinicola rhizosphaerae</name>
    <dbReference type="NCBI Taxonomy" id="1443141"/>
    <lineage>
        <taxon>Bacteria</taxon>
        <taxon>Pseudomonadati</taxon>
        <taxon>Pseudomonadota</taxon>
        <taxon>Gammaproteobacteria</taxon>
        <taxon>Oceanospirillales</taxon>
        <taxon>Halomonadaceae</taxon>
        <taxon>Salinicola</taxon>
    </lineage>
</organism>
<evidence type="ECO:0000313" key="3">
    <source>
        <dbReference type="EMBL" id="GHB17191.1"/>
    </source>
</evidence>
<dbReference type="Pfam" id="PF14559">
    <property type="entry name" value="TPR_19"/>
    <property type="match status" value="1"/>
</dbReference>
<dbReference type="CDD" id="cd02956">
    <property type="entry name" value="ybbN"/>
    <property type="match status" value="1"/>
</dbReference>
<proteinExistence type="predicted"/>
<dbReference type="InterPro" id="IPR011990">
    <property type="entry name" value="TPR-like_helical_dom_sf"/>
</dbReference>
<protein>
    <submittedName>
        <fullName evidence="3">Co-chaperone YbbN</fullName>
    </submittedName>
</protein>
<evidence type="ECO:0000313" key="4">
    <source>
        <dbReference type="Proteomes" id="UP000646745"/>
    </source>
</evidence>
<dbReference type="PROSITE" id="PS51352">
    <property type="entry name" value="THIOREDOXIN_2"/>
    <property type="match status" value="1"/>
</dbReference>
<gene>
    <name evidence="3" type="primary">trx-1</name>
    <name evidence="3" type="ORF">GCM10009038_14890</name>
</gene>
<dbReference type="InterPro" id="IPR036249">
    <property type="entry name" value="Thioredoxin-like_sf"/>
</dbReference>
<dbReference type="SUPFAM" id="SSF48452">
    <property type="entry name" value="TPR-like"/>
    <property type="match status" value="1"/>
</dbReference>
<sequence>MAIVDPRTGQPLSGPETSTATTPGAGASAEEVIVDVTMENFQQVVLEGSMQRPVLLQSWASWCEPCKNLKPVLEKLATEYAGAFVLARLDIEAYPQIASQLGIRSVPDVKLIAQGQLYDQFQGALPESQVREWLGKYIEAPDGASQSPEEMAQAALATGDTATAQAIYQELIQQYPEHVDYQIDLAGVLLAGGQVEDARQILDGLPPEHRDAPKARGVRARLQFGEEALSQAEIEALGERDDSEATYQRAMRLVADGDYENGLEALLALMKADRAYGEDAARKALLRVFDALGADHPLTVTYRRKLFAMLY</sequence>
<evidence type="ECO:0000256" key="1">
    <source>
        <dbReference type="SAM" id="MobiDB-lite"/>
    </source>
</evidence>
<dbReference type="InterPro" id="IPR013766">
    <property type="entry name" value="Thioredoxin_domain"/>
</dbReference>
<dbReference type="Pfam" id="PF14561">
    <property type="entry name" value="TPR_20"/>
    <property type="match status" value="1"/>
</dbReference>
<dbReference type="Proteomes" id="UP000646745">
    <property type="component" value="Unassembled WGS sequence"/>
</dbReference>
<dbReference type="RefSeq" id="WP_189444038.1">
    <property type="nucleotide sequence ID" value="NZ_BMZI01000003.1"/>
</dbReference>
<comment type="caution">
    <text evidence="3">The sequence shown here is derived from an EMBL/GenBank/DDBJ whole genome shotgun (WGS) entry which is preliminary data.</text>
</comment>
<accession>A0ABQ3DUX7</accession>
<dbReference type="EMBL" id="BMZI01000003">
    <property type="protein sequence ID" value="GHB17191.1"/>
    <property type="molecule type" value="Genomic_DNA"/>
</dbReference>
<dbReference type="PANTHER" id="PTHR45663">
    <property type="entry name" value="GEO12009P1"/>
    <property type="match status" value="1"/>
</dbReference>
<dbReference type="Pfam" id="PF00085">
    <property type="entry name" value="Thioredoxin"/>
    <property type="match status" value="1"/>
</dbReference>
<dbReference type="PANTHER" id="PTHR45663:SF11">
    <property type="entry name" value="GEO12009P1"/>
    <property type="match status" value="1"/>
</dbReference>
<feature type="domain" description="Thioredoxin" evidence="2">
    <location>
        <begin position="6"/>
        <end position="139"/>
    </location>
</feature>
<dbReference type="SUPFAM" id="SSF52833">
    <property type="entry name" value="Thioredoxin-like"/>
    <property type="match status" value="1"/>
</dbReference>
<feature type="compositionally biased region" description="Low complexity" evidence="1">
    <location>
        <begin position="13"/>
        <end position="25"/>
    </location>
</feature>